<dbReference type="OrthoDB" id="9808367at2"/>
<dbReference type="GO" id="GO:0040029">
    <property type="term" value="P:epigenetic regulation of gene expression"/>
    <property type="evidence" value="ECO:0007669"/>
    <property type="project" value="TreeGrafter"/>
</dbReference>
<evidence type="ECO:0000256" key="4">
    <source>
        <dbReference type="ARBA" id="ARBA00022801"/>
    </source>
</evidence>
<dbReference type="PANTHER" id="PTHR10625">
    <property type="entry name" value="HISTONE DEACETYLASE HDAC1-RELATED"/>
    <property type="match status" value="1"/>
</dbReference>
<dbReference type="Gene3D" id="3.40.800.20">
    <property type="entry name" value="Histone deacetylase domain"/>
    <property type="match status" value="1"/>
</dbReference>
<evidence type="ECO:0000259" key="7">
    <source>
        <dbReference type="Pfam" id="PF00850"/>
    </source>
</evidence>
<evidence type="ECO:0000313" key="9">
    <source>
        <dbReference type="Proteomes" id="UP000268727"/>
    </source>
</evidence>
<keyword evidence="3" id="KW-0479">Metal-binding</keyword>
<protein>
    <submittedName>
        <fullName evidence="8">Acetoin utilization deacetylase AcuC-like enzyme</fullName>
    </submittedName>
</protein>
<dbReference type="EMBL" id="RJKM01000001">
    <property type="protein sequence ID" value="ROP39974.1"/>
    <property type="molecule type" value="Genomic_DNA"/>
</dbReference>
<dbReference type="PANTHER" id="PTHR10625:SF17">
    <property type="entry name" value="HISTONE DEACETYLASE 8"/>
    <property type="match status" value="1"/>
</dbReference>
<gene>
    <name evidence="8" type="ORF">EDD40_5376</name>
</gene>
<dbReference type="RefSeq" id="WP_123745349.1">
    <property type="nucleotide sequence ID" value="NZ_RJKM01000001.1"/>
</dbReference>
<dbReference type="GO" id="GO:0016787">
    <property type="term" value="F:hydrolase activity"/>
    <property type="evidence" value="ECO:0007669"/>
    <property type="project" value="UniProtKB-KW"/>
</dbReference>
<dbReference type="GO" id="GO:0046872">
    <property type="term" value="F:metal ion binding"/>
    <property type="evidence" value="ECO:0007669"/>
    <property type="project" value="UniProtKB-KW"/>
</dbReference>
<feature type="region of interest" description="Disordered" evidence="6">
    <location>
        <begin position="353"/>
        <end position="385"/>
    </location>
</feature>
<comment type="similarity">
    <text evidence="2">Belongs to the histone deacetylase family.</text>
</comment>
<proteinExistence type="inferred from homology"/>
<comment type="cofactor">
    <cofactor evidence="1">
        <name>Zn(2+)</name>
        <dbReference type="ChEBI" id="CHEBI:29105"/>
    </cofactor>
</comment>
<evidence type="ECO:0000256" key="2">
    <source>
        <dbReference type="ARBA" id="ARBA00005947"/>
    </source>
</evidence>
<dbReference type="SUPFAM" id="SSF52768">
    <property type="entry name" value="Arginase/deacetylase"/>
    <property type="match status" value="1"/>
</dbReference>
<dbReference type="AlphaFoldDB" id="A0A3N1HBV6"/>
<dbReference type="InterPro" id="IPR037138">
    <property type="entry name" value="His_deacetylse_dom_sf"/>
</dbReference>
<organism evidence="8 9">
    <name type="scientific">Saccharothrix texasensis</name>
    <dbReference type="NCBI Taxonomy" id="103734"/>
    <lineage>
        <taxon>Bacteria</taxon>
        <taxon>Bacillati</taxon>
        <taxon>Actinomycetota</taxon>
        <taxon>Actinomycetes</taxon>
        <taxon>Pseudonocardiales</taxon>
        <taxon>Pseudonocardiaceae</taxon>
        <taxon>Saccharothrix</taxon>
    </lineage>
</organism>
<reference evidence="8 9" key="1">
    <citation type="submission" date="2018-11" db="EMBL/GenBank/DDBJ databases">
        <title>Sequencing the genomes of 1000 actinobacteria strains.</title>
        <authorList>
            <person name="Klenk H.-P."/>
        </authorList>
    </citation>
    <scope>NUCLEOTIDE SEQUENCE [LARGE SCALE GENOMIC DNA]</scope>
    <source>
        <strain evidence="8 9">DSM 44231</strain>
    </source>
</reference>
<evidence type="ECO:0000256" key="3">
    <source>
        <dbReference type="ARBA" id="ARBA00022723"/>
    </source>
</evidence>
<dbReference type="Proteomes" id="UP000268727">
    <property type="component" value="Unassembled WGS sequence"/>
</dbReference>
<keyword evidence="9" id="KW-1185">Reference proteome</keyword>
<evidence type="ECO:0000313" key="8">
    <source>
        <dbReference type="EMBL" id="ROP39974.1"/>
    </source>
</evidence>
<accession>A0A3N1HBV6</accession>
<evidence type="ECO:0000256" key="6">
    <source>
        <dbReference type="SAM" id="MobiDB-lite"/>
    </source>
</evidence>
<dbReference type="GO" id="GO:0004407">
    <property type="term" value="F:histone deacetylase activity"/>
    <property type="evidence" value="ECO:0007669"/>
    <property type="project" value="TreeGrafter"/>
</dbReference>
<feature type="domain" description="Histone deacetylase" evidence="7">
    <location>
        <begin position="34"/>
        <end position="313"/>
    </location>
</feature>
<sequence>MEVFWHDACLAHDTGAGLWELPGRWEWLDEPEPHPENAARLRTFRHALAHGPVAPHLSWSTGRFADDEELARVHAPSYLARLRTACERRTVVEANTVVGPGSWDAVRAAAGTALAAYEAVAAGRTRLAYALVRPPGHHAQPTAADGYCLVNNAALVAETARRAGRRVAVLDWDVHHGNGTQEVFRDTDDVLTVSVHMRHGPWGANHAQTGAPAESGASNINVELSLGAGDGAYRRALAEIAFPALAEFGADFLVCASGFDGSAFDPNGRHNLTAAGYRDIGRAVSGLGLPTVLTQEGGYLRGYSALCLHALVEGLLGLDLLDDPLAYVPDDTQLVDVDLARARSTLTAWGFAAEPRTEPRWRPRPPPAEQRRSNGPTGRGGRGPA</sequence>
<name>A0A3N1HBV6_9PSEU</name>
<dbReference type="InterPro" id="IPR023696">
    <property type="entry name" value="Ureohydrolase_dom_sf"/>
</dbReference>
<dbReference type="InterPro" id="IPR000286">
    <property type="entry name" value="HDACs"/>
</dbReference>
<dbReference type="InterPro" id="IPR023801">
    <property type="entry name" value="His_deacetylse_dom"/>
</dbReference>
<dbReference type="PRINTS" id="PR01270">
    <property type="entry name" value="HDASUPER"/>
</dbReference>
<evidence type="ECO:0000256" key="1">
    <source>
        <dbReference type="ARBA" id="ARBA00001947"/>
    </source>
</evidence>
<evidence type="ECO:0000256" key="5">
    <source>
        <dbReference type="ARBA" id="ARBA00022833"/>
    </source>
</evidence>
<keyword evidence="4" id="KW-0378">Hydrolase</keyword>
<keyword evidence="5" id="KW-0862">Zinc</keyword>
<comment type="caution">
    <text evidence="8">The sequence shown here is derived from an EMBL/GenBank/DDBJ whole genome shotgun (WGS) entry which is preliminary data.</text>
</comment>
<dbReference type="Pfam" id="PF00850">
    <property type="entry name" value="Hist_deacetyl"/>
    <property type="match status" value="1"/>
</dbReference>